<dbReference type="AlphaFoldDB" id="A0AAU0MYI3"/>
<gene>
    <name evidence="2" type="ORF">R5R33_13875</name>
</gene>
<feature type="chain" id="PRO_5043916668" description="Spore coat protein U (SCPU) domain-containing protein" evidence="1">
    <location>
        <begin position="24"/>
        <end position="184"/>
    </location>
</feature>
<protein>
    <recommendedName>
        <fullName evidence="4">Spore coat protein U (SCPU) domain-containing protein</fullName>
    </recommendedName>
</protein>
<evidence type="ECO:0000313" key="2">
    <source>
        <dbReference type="EMBL" id="WOX04821.1"/>
    </source>
</evidence>
<evidence type="ECO:0008006" key="4">
    <source>
        <dbReference type="Google" id="ProtNLM"/>
    </source>
</evidence>
<feature type="signal peptide" evidence="1">
    <location>
        <begin position="1"/>
        <end position="23"/>
    </location>
</feature>
<dbReference type="KEGG" id="mpaf:R5R33_13875"/>
<organism evidence="2 3">
    <name type="scientific">Microbulbifer pacificus</name>
    <dbReference type="NCBI Taxonomy" id="407164"/>
    <lineage>
        <taxon>Bacteria</taxon>
        <taxon>Pseudomonadati</taxon>
        <taxon>Pseudomonadota</taxon>
        <taxon>Gammaproteobacteria</taxon>
        <taxon>Cellvibrionales</taxon>
        <taxon>Microbulbiferaceae</taxon>
        <taxon>Microbulbifer</taxon>
    </lineage>
</organism>
<keyword evidence="3" id="KW-1185">Reference proteome</keyword>
<dbReference type="RefSeq" id="WP_318953297.1">
    <property type="nucleotide sequence ID" value="NZ_CP137555.1"/>
</dbReference>
<accession>A0AAU0MYI3</accession>
<proteinExistence type="predicted"/>
<evidence type="ECO:0000256" key="1">
    <source>
        <dbReference type="SAM" id="SignalP"/>
    </source>
</evidence>
<sequence length="184" mass="18863">MKNAVRVLSCGVILGLASAGTIAAVNPITPGLTSSEGSIQITLDVAQGIQIQELSNIQLDLNGLAAGNDLIGRDTFCVGAVGFKSYSIRFDSATATSGFELQGSTERLPYNVTFTSDTAENATGTATNADGTITTTYSPKSGYLCTSDAADHNAQVIVTVPTGVWEAAADPSYSDTLTVTVSGE</sequence>
<reference evidence="2 3" key="1">
    <citation type="submission" date="2023-10" db="EMBL/GenBank/DDBJ databases">
        <title>Description of Microbulbifer bruguierae sp. nov., isolated from the sediments of mangrove plant Bruguiera sexangula and comparative genomic analyses of the genus Microbulbifer.</title>
        <authorList>
            <person name="Long M."/>
        </authorList>
    </citation>
    <scope>NUCLEOTIDE SEQUENCE [LARGE SCALE GENOMIC DNA]</scope>
    <source>
        <strain evidence="2 3">SPO729</strain>
    </source>
</reference>
<evidence type="ECO:0000313" key="3">
    <source>
        <dbReference type="Proteomes" id="UP001302477"/>
    </source>
</evidence>
<keyword evidence="1" id="KW-0732">Signal</keyword>
<dbReference type="EMBL" id="CP137555">
    <property type="protein sequence ID" value="WOX04821.1"/>
    <property type="molecule type" value="Genomic_DNA"/>
</dbReference>
<dbReference type="Proteomes" id="UP001302477">
    <property type="component" value="Chromosome"/>
</dbReference>
<name>A0AAU0MYI3_9GAMM</name>